<dbReference type="Proteomes" id="UP001055025">
    <property type="component" value="Unassembled WGS sequence"/>
</dbReference>
<proteinExistence type="predicted"/>
<name>A0AAV5B1P1_9ACTN</name>
<organism evidence="2 3">
    <name type="scientific">Granulimonas faecalis</name>
    <dbReference type="NCBI Taxonomy" id="2894155"/>
    <lineage>
        <taxon>Bacteria</taxon>
        <taxon>Bacillati</taxon>
        <taxon>Actinomycetota</taxon>
        <taxon>Coriobacteriia</taxon>
        <taxon>Coriobacteriales</taxon>
        <taxon>Kribbibacteriaceae</taxon>
        <taxon>Granulimonas</taxon>
    </lineage>
</organism>
<feature type="transmembrane region" description="Helical" evidence="1">
    <location>
        <begin position="17"/>
        <end position="43"/>
    </location>
</feature>
<keyword evidence="3" id="KW-1185">Reference proteome</keyword>
<reference evidence="2" key="1">
    <citation type="journal article" date="2022" name="Int. J. Syst. Evol. Microbiol.">
        <title>Granulimonas faecalis gen. nov., sp. nov., and Leptogranulimonas caecicola gen. nov., sp. nov., novel lactate-producing Atopobiaceae bacteria isolated from mouse intestines, and an emended description of the family Atopobiaceae.</title>
        <authorList>
            <person name="Morinaga K."/>
            <person name="Kusada H."/>
            <person name="Sakamoto S."/>
            <person name="Murakami T."/>
            <person name="Toyoda A."/>
            <person name="Mori H."/>
            <person name="Meng X.Y."/>
            <person name="Takashino M."/>
            <person name="Murotomi K."/>
            <person name="Tamaki H."/>
        </authorList>
    </citation>
    <scope>NUCLEOTIDE SEQUENCE</scope>
    <source>
        <strain evidence="2">OPF53</strain>
    </source>
</reference>
<keyword evidence="1" id="KW-1133">Transmembrane helix</keyword>
<keyword evidence="1" id="KW-0812">Transmembrane</keyword>
<feature type="transmembrane region" description="Helical" evidence="1">
    <location>
        <begin position="55"/>
        <end position="79"/>
    </location>
</feature>
<accession>A0AAV5B1P1</accession>
<evidence type="ECO:0000313" key="3">
    <source>
        <dbReference type="Proteomes" id="UP001055025"/>
    </source>
</evidence>
<evidence type="ECO:0000313" key="2">
    <source>
        <dbReference type="EMBL" id="GJM54774.1"/>
    </source>
</evidence>
<keyword evidence="1" id="KW-0472">Membrane</keyword>
<comment type="caution">
    <text evidence="2">The sequence shown here is derived from an EMBL/GenBank/DDBJ whole genome shotgun (WGS) entry which is preliminary data.</text>
</comment>
<evidence type="ECO:0000256" key="1">
    <source>
        <dbReference type="SAM" id="Phobius"/>
    </source>
</evidence>
<dbReference type="AlphaFoldDB" id="A0AAV5B1P1"/>
<protein>
    <submittedName>
        <fullName evidence="2">Uncharacterized protein</fullName>
    </submittedName>
</protein>
<dbReference type="EMBL" id="BQKC01000001">
    <property type="protein sequence ID" value="GJM54774.1"/>
    <property type="molecule type" value="Genomic_DNA"/>
</dbReference>
<sequence>MGAIHAAVSPGNISTGVVLGLLVLLVLVPGAGLLTGFGGAGCVRCAAGGRLCAPVWLGWAAAALVVGWAALSALSLLGVVDADMLVFGLAFGFPTGVPWAFLAVGFCGGMAVPRRF</sequence>
<gene>
    <name evidence="2" type="ORF">ATOP_04290</name>
</gene>
<feature type="transmembrane region" description="Helical" evidence="1">
    <location>
        <begin position="85"/>
        <end position="112"/>
    </location>
</feature>